<dbReference type="InterPro" id="IPR003593">
    <property type="entry name" value="AAA+_ATPase"/>
</dbReference>
<dbReference type="Gene3D" id="1.20.272.10">
    <property type="match status" value="1"/>
</dbReference>
<dbReference type="GO" id="GO:0016887">
    <property type="term" value="F:ATP hydrolysis activity"/>
    <property type="evidence" value="ECO:0007669"/>
    <property type="project" value="InterPro"/>
</dbReference>
<comment type="caution">
    <text evidence="5">The sequence shown here is derived from an EMBL/GenBank/DDBJ whole genome shotgun (WGS) entry which is preliminary data.</text>
</comment>
<reference evidence="5 6" key="1">
    <citation type="journal article" date="2019" name="Environ. Microbiol.">
        <title>Genomics insights into ecotype formation of ammonia-oxidizing archaea in the deep ocean.</title>
        <authorList>
            <person name="Wang Y."/>
            <person name="Huang J.M."/>
            <person name="Cui G.J."/>
            <person name="Nunoura T."/>
            <person name="Takaki Y."/>
            <person name="Li W.L."/>
            <person name="Li J."/>
            <person name="Gao Z.M."/>
            <person name="Takai K."/>
            <person name="Zhang A.Q."/>
            <person name="Stepanauskas R."/>
        </authorList>
    </citation>
    <scope>NUCLEOTIDE SEQUENCE [LARGE SCALE GENOMIC DNA]</scope>
    <source>
        <strain evidence="5 6">L15a</strain>
    </source>
</reference>
<keyword evidence="1" id="KW-0235">DNA replication</keyword>
<dbReference type="Gene3D" id="1.10.8.60">
    <property type="match status" value="1"/>
</dbReference>
<evidence type="ECO:0000313" key="6">
    <source>
        <dbReference type="Proteomes" id="UP000575480"/>
    </source>
</evidence>
<dbReference type="GO" id="GO:0005524">
    <property type="term" value="F:ATP binding"/>
    <property type="evidence" value="ECO:0007669"/>
    <property type="project" value="UniProtKB-KW"/>
</dbReference>
<dbReference type="SMART" id="SM00382">
    <property type="entry name" value="AAA"/>
    <property type="match status" value="1"/>
</dbReference>
<accession>A0A7K4MWK9</accession>
<organism evidence="5 6">
    <name type="scientific">Marine Group I thaumarchaeote</name>
    <dbReference type="NCBI Taxonomy" id="2511932"/>
    <lineage>
        <taxon>Archaea</taxon>
        <taxon>Nitrososphaerota</taxon>
        <taxon>Marine Group I</taxon>
    </lineage>
</organism>
<dbReference type="SUPFAM" id="SSF52540">
    <property type="entry name" value="P-loop containing nucleoside triphosphate hydrolases"/>
    <property type="match status" value="1"/>
</dbReference>
<dbReference type="Pfam" id="PF00004">
    <property type="entry name" value="AAA"/>
    <property type="match status" value="1"/>
</dbReference>
<dbReference type="GO" id="GO:0003689">
    <property type="term" value="F:DNA clamp loader activity"/>
    <property type="evidence" value="ECO:0007669"/>
    <property type="project" value="InterPro"/>
</dbReference>
<dbReference type="Pfam" id="PF21328">
    <property type="entry name" value="Gp44_lid"/>
    <property type="match status" value="1"/>
</dbReference>
<evidence type="ECO:0000259" key="4">
    <source>
        <dbReference type="SMART" id="SM00382"/>
    </source>
</evidence>
<dbReference type="GO" id="GO:0006261">
    <property type="term" value="P:DNA-templated DNA replication"/>
    <property type="evidence" value="ECO:0007669"/>
    <property type="project" value="TreeGrafter"/>
</dbReference>
<keyword evidence="3" id="KW-0067">ATP-binding</keyword>
<dbReference type="HAMAP" id="MF_04162">
    <property type="entry name" value="T4_Clamp_Loader_L"/>
    <property type="match status" value="1"/>
</dbReference>
<dbReference type="GO" id="GO:0006281">
    <property type="term" value="P:DNA repair"/>
    <property type="evidence" value="ECO:0007669"/>
    <property type="project" value="TreeGrafter"/>
</dbReference>
<dbReference type="PANTHER" id="PTHR11669">
    <property type="entry name" value="REPLICATION FACTOR C / DNA POLYMERASE III GAMMA-TAU SUBUNIT"/>
    <property type="match status" value="1"/>
</dbReference>
<dbReference type="InterPro" id="IPR027417">
    <property type="entry name" value="P-loop_NTPase"/>
</dbReference>
<dbReference type="Gene3D" id="3.40.50.300">
    <property type="entry name" value="P-loop containing nucleotide triphosphate hydrolases"/>
    <property type="match status" value="1"/>
</dbReference>
<keyword evidence="2" id="KW-0547">Nucleotide-binding</keyword>
<proteinExistence type="inferred from homology"/>
<dbReference type="Proteomes" id="UP000575480">
    <property type="component" value="Unassembled WGS sequence"/>
</dbReference>
<protein>
    <submittedName>
        <fullName evidence="5">AAA family ATPase</fullName>
    </submittedName>
</protein>
<sequence length="313" mass="35422">MTESLLWAEGYRPKTIDECILSETIKGTLSDLVKDEKIPNLMFTGPPGVGKTSAARALCEQTNSDYIIINGSDEGRMIDTLRTKLTQFCSTISFGGGRKIVIIDEADYMNPDSVQPAMRNFIEKFAENCSFIFTCNYKNRIIDPIHSRCAVVDFGLNKEEKPHIAALFMERCVSMLASENITHDKKVIVELINKHFPDFRRVINELQRYSTSGDIDSGILANIGELNLNLLISTLREKNFQNMRQWVTSNVDNDPISVYRKIYDKLYDVLEKSSIPPAVLIIADYQYKSAFVADQEVNLVACLVELMAECEFV</sequence>
<dbReference type="InterPro" id="IPR050238">
    <property type="entry name" value="DNA_Rep/Repair_Clamp_Loader"/>
</dbReference>
<name>A0A7K4MWK9_9ARCH</name>
<evidence type="ECO:0000256" key="1">
    <source>
        <dbReference type="ARBA" id="ARBA00022705"/>
    </source>
</evidence>
<evidence type="ECO:0000256" key="3">
    <source>
        <dbReference type="ARBA" id="ARBA00022840"/>
    </source>
</evidence>
<dbReference type="GO" id="GO:0005663">
    <property type="term" value="C:DNA replication factor C complex"/>
    <property type="evidence" value="ECO:0007669"/>
    <property type="project" value="TreeGrafter"/>
</dbReference>
<dbReference type="AlphaFoldDB" id="A0A7K4MWK9"/>
<dbReference type="PANTHER" id="PTHR11669:SF20">
    <property type="entry name" value="REPLICATION FACTOR C SUBUNIT 4"/>
    <property type="match status" value="1"/>
</dbReference>
<dbReference type="InterPro" id="IPR046388">
    <property type="entry name" value="T4_Clamp_Loader_L"/>
</dbReference>
<dbReference type="InterPro" id="IPR003959">
    <property type="entry name" value="ATPase_AAA_core"/>
</dbReference>
<evidence type="ECO:0000313" key="5">
    <source>
        <dbReference type="EMBL" id="NWJ57820.1"/>
    </source>
</evidence>
<feature type="domain" description="AAA+ ATPase" evidence="4">
    <location>
        <begin position="37"/>
        <end position="158"/>
    </location>
</feature>
<dbReference type="InterPro" id="IPR048815">
    <property type="entry name" value="Gp44_lid"/>
</dbReference>
<evidence type="ECO:0000256" key="2">
    <source>
        <dbReference type="ARBA" id="ARBA00022741"/>
    </source>
</evidence>
<dbReference type="EMBL" id="JACATH010000017">
    <property type="protein sequence ID" value="NWJ57820.1"/>
    <property type="molecule type" value="Genomic_DNA"/>
</dbReference>
<gene>
    <name evidence="5" type="ORF">HX858_08785</name>
</gene>
<dbReference type="CDD" id="cd00009">
    <property type="entry name" value="AAA"/>
    <property type="match status" value="1"/>
</dbReference>